<dbReference type="OrthoDB" id="2670291at2759"/>
<dbReference type="AlphaFoldDB" id="A0A8I2YVH0"/>
<evidence type="ECO:0000313" key="1">
    <source>
        <dbReference type="EMBL" id="KAG6377653.1"/>
    </source>
</evidence>
<dbReference type="EMBL" id="JAGFBS010000008">
    <property type="protein sequence ID" value="KAG6377653.1"/>
    <property type="molecule type" value="Genomic_DNA"/>
</dbReference>
<comment type="caution">
    <text evidence="1">The sequence shown here is derived from an EMBL/GenBank/DDBJ whole genome shotgun (WGS) entry which is preliminary data.</text>
</comment>
<keyword evidence="2" id="KW-1185">Reference proteome</keyword>
<reference evidence="1" key="1">
    <citation type="submission" date="2021-03" db="EMBL/GenBank/DDBJ databases">
        <title>Evolutionary innovations through gain and loss of genes in the ectomycorrhizal Boletales.</title>
        <authorList>
            <person name="Wu G."/>
            <person name="Miyauchi S."/>
            <person name="Morin E."/>
            <person name="Yang Z.-L."/>
            <person name="Xu J."/>
            <person name="Martin F.M."/>
        </authorList>
    </citation>
    <scope>NUCLEOTIDE SEQUENCE</scope>
    <source>
        <strain evidence="1">BR01</strain>
    </source>
</reference>
<protein>
    <recommendedName>
        <fullName evidence="3">JmjC domain-containing protein</fullName>
    </recommendedName>
</protein>
<organism evidence="1 2">
    <name type="scientific">Boletus reticuloceps</name>
    <dbReference type="NCBI Taxonomy" id="495285"/>
    <lineage>
        <taxon>Eukaryota</taxon>
        <taxon>Fungi</taxon>
        <taxon>Dikarya</taxon>
        <taxon>Basidiomycota</taxon>
        <taxon>Agaricomycotina</taxon>
        <taxon>Agaricomycetes</taxon>
        <taxon>Agaricomycetidae</taxon>
        <taxon>Boletales</taxon>
        <taxon>Boletineae</taxon>
        <taxon>Boletaceae</taxon>
        <taxon>Boletoideae</taxon>
        <taxon>Boletus</taxon>
    </lineage>
</organism>
<dbReference type="Proteomes" id="UP000683000">
    <property type="component" value="Unassembled WGS sequence"/>
</dbReference>
<gene>
    <name evidence="1" type="ORF">JVT61DRAFT_14416</name>
</gene>
<proteinExistence type="predicted"/>
<dbReference type="SUPFAM" id="SSF51197">
    <property type="entry name" value="Clavaminate synthase-like"/>
    <property type="match status" value="1"/>
</dbReference>
<evidence type="ECO:0008006" key="3">
    <source>
        <dbReference type="Google" id="ProtNLM"/>
    </source>
</evidence>
<evidence type="ECO:0000313" key="2">
    <source>
        <dbReference type="Proteomes" id="UP000683000"/>
    </source>
</evidence>
<name>A0A8I2YVH0_9AGAM</name>
<dbReference type="Gene3D" id="2.60.120.650">
    <property type="entry name" value="Cupin"/>
    <property type="match status" value="1"/>
</dbReference>
<accession>A0A8I2YVH0</accession>
<sequence length="177" mass="19876">MALQVATFYKLHVNMTIKDSPPIEDQCRDDAQLGANAESRNHRWRQDPQWHFDKRAWGLEHQAGVITYPHHDAKGAGAFVIVLSGVKHWVVIGTKQLARKHPPELLVNMGDSQSSMLDFLADVDAETIHLNTGDIVAMPLGQYHMVYTLVVGFCRGACFYIFDTMHLTKVSGFVNTT</sequence>